<gene>
    <name evidence="4" type="ORF">QUW02_10055</name>
</gene>
<evidence type="ECO:0000256" key="1">
    <source>
        <dbReference type="ARBA" id="ARBA00022898"/>
    </source>
</evidence>
<name>A0ABT7U6V3_9BACE</name>
<dbReference type="EMBL" id="JAUDCF010000026">
    <property type="protein sequence ID" value="MDM8146257.1"/>
    <property type="molecule type" value="Genomic_DNA"/>
</dbReference>
<dbReference type="InterPro" id="IPR015421">
    <property type="entry name" value="PyrdxlP-dep_Trfase_major"/>
</dbReference>
<keyword evidence="4" id="KW-0032">Aminotransferase</keyword>
<protein>
    <submittedName>
        <fullName evidence="4">DegT/DnrJ/EryC1/StrS family aminotransferase</fullName>
        <ecNumber evidence="4">2.6.1.-</ecNumber>
    </submittedName>
</protein>
<keyword evidence="5" id="KW-1185">Reference proteome</keyword>
<comment type="similarity">
    <text evidence="2 3">Belongs to the DegT/DnrJ/EryC1 family.</text>
</comment>
<organism evidence="4 5">
    <name type="scientific">Bacteroides eggerthii</name>
    <dbReference type="NCBI Taxonomy" id="28111"/>
    <lineage>
        <taxon>Bacteria</taxon>
        <taxon>Pseudomonadati</taxon>
        <taxon>Bacteroidota</taxon>
        <taxon>Bacteroidia</taxon>
        <taxon>Bacteroidales</taxon>
        <taxon>Bacteroidaceae</taxon>
        <taxon>Bacteroides</taxon>
    </lineage>
</organism>
<keyword evidence="1 3" id="KW-0663">Pyridoxal phosphate</keyword>
<dbReference type="Gene3D" id="3.90.1150.10">
    <property type="entry name" value="Aspartate Aminotransferase, domain 1"/>
    <property type="match status" value="1"/>
</dbReference>
<dbReference type="InterPro" id="IPR000653">
    <property type="entry name" value="DegT/StrS_aminotransferase"/>
</dbReference>
<dbReference type="PIRSF" id="PIRSF000390">
    <property type="entry name" value="PLP_StrS"/>
    <property type="match status" value="1"/>
</dbReference>
<proteinExistence type="inferred from homology"/>
<dbReference type="Gene3D" id="3.40.640.10">
    <property type="entry name" value="Type I PLP-dependent aspartate aminotransferase-like (Major domain)"/>
    <property type="match status" value="1"/>
</dbReference>
<evidence type="ECO:0000256" key="2">
    <source>
        <dbReference type="ARBA" id="ARBA00037999"/>
    </source>
</evidence>
<dbReference type="Proteomes" id="UP001228403">
    <property type="component" value="Unassembled WGS sequence"/>
</dbReference>
<accession>A0ABT7U6V3</accession>
<evidence type="ECO:0000313" key="5">
    <source>
        <dbReference type="Proteomes" id="UP001228403"/>
    </source>
</evidence>
<evidence type="ECO:0000256" key="3">
    <source>
        <dbReference type="RuleBase" id="RU004508"/>
    </source>
</evidence>
<dbReference type="GO" id="GO:0008483">
    <property type="term" value="F:transaminase activity"/>
    <property type="evidence" value="ECO:0007669"/>
    <property type="project" value="UniProtKB-KW"/>
</dbReference>
<dbReference type="Pfam" id="PF01041">
    <property type="entry name" value="DegT_DnrJ_EryC1"/>
    <property type="match status" value="1"/>
</dbReference>
<comment type="caution">
    <text evidence="4">The sequence shown here is derived from an EMBL/GenBank/DDBJ whole genome shotgun (WGS) entry which is preliminary data.</text>
</comment>
<dbReference type="PANTHER" id="PTHR30244">
    <property type="entry name" value="TRANSAMINASE"/>
    <property type="match status" value="1"/>
</dbReference>
<dbReference type="SUPFAM" id="SSF53383">
    <property type="entry name" value="PLP-dependent transferases"/>
    <property type="match status" value="1"/>
</dbReference>
<reference evidence="4 5" key="1">
    <citation type="submission" date="2023-06" db="EMBL/GenBank/DDBJ databases">
        <authorList>
            <person name="Zeman M."/>
            <person name="Kubasova T."/>
            <person name="Jahodarova E."/>
            <person name="Nykrynova M."/>
            <person name="Rychlik I."/>
        </authorList>
    </citation>
    <scope>NUCLEOTIDE SEQUENCE [LARGE SCALE GENOMIC DNA]</scope>
    <source>
        <strain evidence="4 5">ET4</strain>
    </source>
</reference>
<dbReference type="CDD" id="cd00616">
    <property type="entry name" value="AHBA_syn"/>
    <property type="match status" value="1"/>
</dbReference>
<dbReference type="InterPro" id="IPR015424">
    <property type="entry name" value="PyrdxlP-dep_Trfase"/>
</dbReference>
<evidence type="ECO:0000313" key="4">
    <source>
        <dbReference type="EMBL" id="MDM8146257.1"/>
    </source>
</evidence>
<keyword evidence="4" id="KW-0808">Transferase</keyword>
<dbReference type="PANTHER" id="PTHR30244:SF36">
    <property type="entry name" value="3-OXO-GLUCOSE-6-PHOSPHATE:GLUTAMATE AMINOTRANSFERASE"/>
    <property type="match status" value="1"/>
</dbReference>
<reference evidence="5" key="2">
    <citation type="submission" date="2023-07" db="EMBL/GenBank/DDBJ databases">
        <title>Identification and characterization of horizontal gene transfer across gut microbiota members of farm animals based on homology search.</title>
        <authorList>
            <person name="Schwarzerova J."/>
            <person name="Nykrynova M."/>
            <person name="Jureckova K."/>
            <person name="Cejkova D."/>
            <person name="Rychlik I."/>
        </authorList>
    </citation>
    <scope>NUCLEOTIDE SEQUENCE [LARGE SCALE GENOMIC DNA]</scope>
    <source>
        <strain evidence="5">ET4</strain>
    </source>
</reference>
<sequence length="372" mass="41383">MIDYLDLKRINHSFEPELSETVMRTVRSGWYLLGEENKGFEREFAAYCGTRDCVAVGNGLDALTLIFMAYCSLGLMAPGDEVIVPANTYIASILAVQRAGLKPVLCEPEWETCNIDPARIETLITEKTKAILVVHLYGRACRMEQIQALARKYDLKVVEDGAQAHGAKDNGIRVGALGDAAGFSFYPGKNLGALGDAGAVTSSDEALIERVRVLANYGSSKKYVHPFRGVNSRMDELQAAVLRLKLKRLDQDNGKRRQVALRYLTEIHSGDGICLPVLDNPDSHVFHIFTLFCTRRDALQAFLKERGIQTLIHYPIPPHRQESMTEFAACSLPVTERIHREELSLPISPEMSEEEVSSVIRAVNEFQDQVAS</sequence>
<dbReference type="EC" id="2.6.1.-" evidence="4"/>
<dbReference type="InterPro" id="IPR015422">
    <property type="entry name" value="PyrdxlP-dep_Trfase_small"/>
</dbReference>